<keyword evidence="8 9" id="KW-0472">Membrane</keyword>
<dbReference type="PANTHER" id="PTHR12263">
    <property type="entry name" value="VACUOLAR ATP SYNTHASE SUBUNIT H"/>
    <property type="match status" value="1"/>
</dbReference>
<dbReference type="PANTHER" id="PTHR12263:SF0">
    <property type="entry name" value="V-TYPE PROTON ATPASE SUBUNIT"/>
    <property type="match status" value="1"/>
</dbReference>
<protein>
    <submittedName>
        <fullName evidence="11">Uncharacterized protein</fullName>
    </submittedName>
</protein>
<dbReference type="InParanoid" id="D8SC43"/>
<dbReference type="STRING" id="88036.D8SC43"/>
<dbReference type="KEGG" id="smo:SELMODRAFT_184504"/>
<name>D8SC43_SELML</name>
<evidence type="ECO:0000256" key="9">
    <source>
        <dbReference type="SAM" id="Phobius"/>
    </source>
</evidence>
<dbReference type="KEGG" id="smo:SELMODRAFT_113278"/>
<evidence type="ECO:0000313" key="10">
    <source>
        <dbReference type="EMBL" id="EFJ09593.1"/>
    </source>
</evidence>
<accession>D8SC43</accession>
<evidence type="ECO:0000256" key="8">
    <source>
        <dbReference type="ARBA" id="ARBA00023136"/>
    </source>
</evidence>
<dbReference type="GO" id="GO:0046961">
    <property type="term" value="F:proton-transporting ATPase activity, rotational mechanism"/>
    <property type="evidence" value="ECO:0007669"/>
    <property type="project" value="InterPro"/>
</dbReference>
<dbReference type="OrthoDB" id="1508846at2759"/>
<evidence type="ECO:0000256" key="2">
    <source>
        <dbReference type="ARBA" id="ARBA00008328"/>
    </source>
</evidence>
<evidence type="ECO:0000313" key="11">
    <source>
        <dbReference type="EMBL" id="EFJ18124.1"/>
    </source>
</evidence>
<keyword evidence="3" id="KW-0813">Transport</keyword>
<dbReference type="EMBL" id="GL377611">
    <property type="protein sequence ID" value="EFJ18124.1"/>
    <property type="molecule type" value="Genomic_DNA"/>
</dbReference>
<reference evidence="11 12" key="1">
    <citation type="journal article" date="2011" name="Science">
        <title>The Selaginella genome identifies genetic changes associated with the evolution of vascular plants.</title>
        <authorList>
            <person name="Banks J.A."/>
            <person name="Nishiyama T."/>
            <person name="Hasebe M."/>
            <person name="Bowman J.L."/>
            <person name="Gribskov M."/>
            <person name="dePamphilis C."/>
            <person name="Albert V.A."/>
            <person name="Aono N."/>
            <person name="Aoyama T."/>
            <person name="Ambrose B.A."/>
            <person name="Ashton N.W."/>
            <person name="Axtell M.J."/>
            <person name="Barker E."/>
            <person name="Barker M.S."/>
            <person name="Bennetzen J.L."/>
            <person name="Bonawitz N.D."/>
            <person name="Chapple C."/>
            <person name="Cheng C."/>
            <person name="Correa L.G."/>
            <person name="Dacre M."/>
            <person name="DeBarry J."/>
            <person name="Dreyer I."/>
            <person name="Elias M."/>
            <person name="Engstrom E.M."/>
            <person name="Estelle M."/>
            <person name="Feng L."/>
            <person name="Finet C."/>
            <person name="Floyd S.K."/>
            <person name="Frommer W.B."/>
            <person name="Fujita T."/>
            <person name="Gramzow L."/>
            <person name="Gutensohn M."/>
            <person name="Harholt J."/>
            <person name="Hattori M."/>
            <person name="Heyl A."/>
            <person name="Hirai T."/>
            <person name="Hiwatashi Y."/>
            <person name="Ishikawa M."/>
            <person name="Iwata M."/>
            <person name="Karol K.G."/>
            <person name="Koehler B."/>
            <person name="Kolukisaoglu U."/>
            <person name="Kubo M."/>
            <person name="Kurata T."/>
            <person name="Lalonde S."/>
            <person name="Li K."/>
            <person name="Li Y."/>
            <person name="Litt A."/>
            <person name="Lyons E."/>
            <person name="Manning G."/>
            <person name="Maruyama T."/>
            <person name="Michael T.P."/>
            <person name="Mikami K."/>
            <person name="Miyazaki S."/>
            <person name="Morinaga S."/>
            <person name="Murata T."/>
            <person name="Mueller-Roeber B."/>
            <person name="Nelson D.R."/>
            <person name="Obara M."/>
            <person name="Oguri Y."/>
            <person name="Olmstead R.G."/>
            <person name="Onodera N."/>
            <person name="Petersen B.L."/>
            <person name="Pils B."/>
            <person name="Prigge M."/>
            <person name="Rensing S.A."/>
            <person name="Riano-Pachon D.M."/>
            <person name="Roberts A.W."/>
            <person name="Sato Y."/>
            <person name="Scheller H.V."/>
            <person name="Schulz B."/>
            <person name="Schulz C."/>
            <person name="Shakirov E.V."/>
            <person name="Shibagaki N."/>
            <person name="Shinohara N."/>
            <person name="Shippen D.E."/>
            <person name="Soerensen I."/>
            <person name="Sotooka R."/>
            <person name="Sugimoto N."/>
            <person name="Sugita M."/>
            <person name="Sumikawa N."/>
            <person name="Tanurdzic M."/>
            <person name="Theissen G."/>
            <person name="Ulvskov P."/>
            <person name="Wakazuki S."/>
            <person name="Weng J.K."/>
            <person name="Willats W.W."/>
            <person name="Wipf D."/>
            <person name="Wolf P.G."/>
            <person name="Yang L."/>
            <person name="Zimmer A.D."/>
            <person name="Zhu Q."/>
            <person name="Mitros T."/>
            <person name="Hellsten U."/>
            <person name="Loque D."/>
            <person name="Otillar R."/>
            <person name="Salamov A."/>
            <person name="Schmutz J."/>
            <person name="Shapiro H."/>
            <person name="Lindquist E."/>
            <person name="Lucas S."/>
            <person name="Rokhsar D."/>
            <person name="Grigoriev I.V."/>
        </authorList>
    </citation>
    <scope>NUCLEOTIDE SEQUENCE [LARGE SCALE GENOMIC DNA]</scope>
</reference>
<keyword evidence="5" id="KW-0375">Hydrogen ion transport</keyword>
<dbReference type="Gramene" id="EFJ18124">
    <property type="protein sequence ID" value="EFJ18124"/>
    <property type="gene ID" value="SELMODRAFT_113278"/>
</dbReference>
<evidence type="ECO:0000256" key="7">
    <source>
        <dbReference type="ARBA" id="ARBA00023065"/>
    </source>
</evidence>
<gene>
    <name evidence="11" type="ORF">SELMODRAFT_113278</name>
    <name evidence="10" type="ORF">SELMODRAFT_184504</name>
</gene>
<dbReference type="Proteomes" id="UP000001514">
    <property type="component" value="Unassembled WGS sequence"/>
</dbReference>
<dbReference type="InterPro" id="IPR008389">
    <property type="entry name" value="ATPase_V0-cplx_e1/e2_su"/>
</dbReference>
<evidence type="ECO:0000313" key="12">
    <source>
        <dbReference type="Proteomes" id="UP000001514"/>
    </source>
</evidence>
<evidence type="ECO:0000256" key="3">
    <source>
        <dbReference type="ARBA" id="ARBA00022448"/>
    </source>
</evidence>
<dbReference type="GO" id="GO:0033179">
    <property type="term" value="C:proton-transporting V-type ATPase, V0 domain"/>
    <property type="evidence" value="ECO:0007669"/>
    <property type="project" value="InterPro"/>
</dbReference>
<feature type="transmembrane region" description="Helical" evidence="9">
    <location>
        <begin position="36"/>
        <end position="56"/>
    </location>
</feature>
<sequence>MNFAETSLVFLVAALLGSVSVRVLFNKGPSANLLHITLVIVAAICCWLLWAIVYMAQMHPLVRPILNSEGE</sequence>
<dbReference type="HOGENOM" id="CLU_170555_2_0_1"/>
<evidence type="ECO:0000256" key="1">
    <source>
        <dbReference type="ARBA" id="ARBA00004127"/>
    </source>
</evidence>
<dbReference type="OMA" id="TSTICCW"/>
<dbReference type="GO" id="GO:0012505">
    <property type="term" value="C:endomembrane system"/>
    <property type="evidence" value="ECO:0007669"/>
    <property type="project" value="UniProtKB-SubCell"/>
</dbReference>
<keyword evidence="12" id="KW-1185">Reference proteome</keyword>
<evidence type="ECO:0000256" key="6">
    <source>
        <dbReference type="ARBA" id="ARBA00022989"/>
    </source>
</evidence>
<proteinExistence type="inferred from homology"/>
<dbReference type="Pfam" id="PF05493">
    <property type="entry name" value="ATP_synt_H"/>
    <property type="match status" value="1"/>
</dbReference>
<evidence type="ECO:0000256" key="4">
    <source>
        <dbReference type="ARBA" id="ARBA00022692"/>
    </source>
</evidence>
<dbReference type="GO" id="GO:0055085">
    <property type="term" value="P:transmembrane transport"/>
    <property type="evidence" value="ECO:0000318"/>
    <property type="project" value="GO_Central"/>
</dbReference>
<dbReference type="eggNOG" id="KOG3500">
    <property type="taxonomic scope" value="Eukaryota"/>
</dbReference>
<organism evidence="12">
    <name type="scientific">Selaginella moellendorffii</name>
    <name type="common">Spikemoss</name>
    <dbReference type="NCBI Taxonomy" id="88036"/>
    <lineage>
        <taxon>Eukaryota</taxon>
        <taxon>Viridiplantae</taxon>
        <taxon>Streptophyta</taxon>
        <taxon>Embryophyta</taxon>
        <taxon>Tracheophyta</taxon>
        <taxon>Lycopodiopsida</taxon>
        <taxon>Selaginellales</taxon>
        <taxon>Selaginellaceae</taxon>
        <taxon>Selaginella</taxon>
    </lineage>
</organism>
<comment type="subcellular location">
    <subcellularLocation>
        <location evidence="1">Endomembrane system</location>
        <topology evidence="1">Multi-pass membrane protein</topology>
    </subcellularLocation>
</comment>
<keyword evidence="4 9" id="KW-0812">Transmembrane</keyword>
<keyword evidence="6 9" id="KW-1133">Transmembrane helix</keyword>
<comment type="similarity">
    <text evidence="2">Belongs to the V-ATPase e1/e2 subunit family.</text>
</comment>
<dbReference type="FunCoup" id="D8SC43">
    <property type="interactions" value="2855"/>
</dbReference>
<dbReference type="EMBL" id="GL377661">
    <property type="protein sequence ID" value="EFJ09593.1"/>
    <property type="molecule type" value="Genomic_DNA"/>
</dbReference>
<dbReference type="AlphaFoldDB" id="D8SC43"/>
<evidence type="ECO:0000256" key="5">
    <source>
        <dbReference type="ARBA" id="ARBA00022781"/>
    </source>
</evidence>
<keyword evidence="7" id="KW-0406">Ion transport</keyword>
<dbReference type="Gramene" id="EFJ09593">
    <property type="protein sequence ID" value="EFJ09593"/>
    <property type="gene ID" value="SELMODRAFT_184504"/>
</dbReference>